<dbReference type="Pfam" id="PF01850">
    <property type="entry name" value="PIN"/>
    <property type="match status" value="1"/>
</dbReference>
<proteinExistence type="predicted"/>
<name>A0A1F6MQA9_9BACT</name>
<dbReference type="GO" id="GO:0004521">
    <property type="term" value="F:RNA endonuclease activity"/>
    <property type="evidence" value="ECO:0007669"/>
    <property type="project" value="InterPro"/>
</dbReference>
<dbReference type="PANTHER" id="PTHR42188:SF1">
    <property type="entry name" value="23S RRNA-SPECIFIC ENDONUCLEASE VAPC20"/>
    <property type="match status" value="1"/>
</dbReference>
<dbReference type="GO" id="GO:0016075">
    <property type="term" value="P:rRNA catabolic process"/>
    <property type="evidence" value="ECO:0007669"/>
    <property type="project" value="TreeGrafter"/>
</dbReference>
<accession>A0A1F6MQA9</accession>
<evidence type="ECO:0000313" key="2">
    <source>
        <dbReference type="EMBL" id="OGH73849.1"/>
    </source>
</evidence>
<dbReference type="Gene3D" id="3.40.50.1010">
    <property type="entry name" value="5'-nuclease"/>
    <property type="match status" value="1"/>
</dbReference>
<sequence length="128" mass="15026">MTILDSNVWIAYAYEEDSQHEKAVQIFDLLTPSLVLPEYILIETCTVLTSRAGKRVADIFLDRALNNRDVLLLYADQKFFDSVISRYRRRDDRFLSFIDVSLFVLSQSYHVITFDKKLEKAMAEQRHT</sequence>
<evidence type="ECO:0000259" key="1">
    <source>
        <dbReference type="Pfam" id="PF01850"/>
    </source>
</evidence>
<dbReference type="PANTHER" id="PTHR42188">
    <property type="entry name" value="23S RRNA-SPECIFIC ENDONUCLEASE VAPC20"/>
    <property type="match status" value="1"/>
</dbReference>
<feature type="domain" description="PIN" evidence="1">
    <location>
        <begin position="3"/>
        <end position="120"/>
    </location>
</feature>
<dbReference type="AlphaFoldDB" id="A0A1F6MQA9"/>
<dbReference type="InterPro" id="IPR002716">
    <property type="entry name" value="PIN_dom"/>
</dbReference>
<dbReference type="InterPro" id="IPR029060">
    <property type="entry name" value="PIN-like_dom_sf"/>
</dbReference>
<dbReference type="InterPro" id="IPR039018">
    <property type="entry name" value="VapC20-like"/>
</dbReference>
<reference evidence="2 3" key="1">
    <citation type="journal article" date="2016" name="Nat. Commun.">
        <title>Thousands of microbial genomes shed light on interconnected biogeochemical processes in an aquifer system.</title>
        <authorList>
            <person name="Anantharaman K."/>
            <person name="Brown C.T."/>
            <person name="Hug L.A."/>
            <person name="Sharon I."/>
            <person name="Castelle C.J."/>
            <person name="Probst A.J."/>
            <person name="Thomas B.C."/>
            <person name="Singh A."/>
            <person name="Wilkins M.J."/>
            <person name="Karaoz U."/>
            <person name="Brodie E.L."/>
            <person name="Williams K.H."/>
            <person name="Hubbard S.S."/>
            <person name="Banfield J.F."/>
        </authorList>
    </citation>
    <scope>NUCLEOTIDE SEQUENCE [LARGE SCALE GENOMIC DNA]</scope>
</reference>
<evidence type="ECO:0000313" key="3">
    <source>
        <dbReference type="Proteomes" id="UP000177457"/>
    </source>
</evidence>
<organism evidence="2 3">
    <name type="scientific">Candidatus Magasanikbacteria bacterium RIFCSPHIGHO2_02_FULL_51_14</name>
    <dbReference type="NCBI Taxonomy" id="1798683"/>
    <lineage>
        <taxon>Bacteria</taxon>
        <taxon>Candidatus Magasanikiibacteriota</taxon>
    </lineage>
</organism>
<dbReference type="Proteomes" id="UP000177457">
    <property type="component" value="Unassembled WGS sequence"/>
</dbReference>
<dbReference type="SUPFAM" id="SSF88723">
    <property type="entry name" value="PIN domain-like"/>
    <property type="match status" value="1"/>
</dbReference>
<gene>
    <name evidence="2" type="ORF">A3C90_02130</name>
</gene>
<protein>
    <recommendedName>
        <fullName evidence="1">PIN domain-containing protein</fullName>
    </recommendedName>
</protein>
<dbReference type="EMBL" id="MFQE01000012">
    <property type="protein sequence ID" value="OGH73849.1"/>
    <property type="molecule type" value="Genomic_DNA"/>
</dbReference>
<comment type="caution">
    <text evidence="2">The sequence shown here is derived from an EMBL/GenBank/DDBJ whole genome shotgun (WGS) entry which is preliminary data.</text>
</comment>
<dbReference type="STRING" id="1798683.A3C90_02130"/>